<name>A0A4V2YGC5_9ACTN</name>
<feature type="region of interest" description="Disordered" evidence="1">
    <location>
        <begin position="22"/>
        <end position="76"/>
    </location>
</feature>
<organism evidence="3 4">
    <name type="scientific">Kribbella turkmenica</name>
    <dbReference type="NCBI Taxonomy" id="2530375"/>
    <lineage>
        <taxon>Bacteria</taxon>
        <taxon>Bacillati</taxon>
        <taxon>Actinomycetota</taxon>
        <taxon>Actinomycetes</taxon>
        <taxon>Propionibacteriales</taxon>
        <taxon>Kribbellaceae</taxon>
        <taxon>Kribbella</taxon>
    </lineage>
</organism>
<evidence type="ECO:0008006" key="5">
    <source>
        <dbReference type="Google" id="ProtNLM"/>
    </source>
</evidence>
<sequence>MRHARWSAGVLAVWLLAGCGGQEPSQAGPVASSTPTPSPTPTPTSTPTPTLTLTPTPTPTPTRSPTKPPVPAADCTGSFKDGRFTLSGRSIFITGQAFSCSGGQTIAYERLRSAVRFRHGAKSVTLGARESAKLGGYRIRVGLANSKQATFAVDVL</sequence>
<feature type="signal peptide" evidence="2">
    <location>
        <begin position="1"/>
        <end position="27"/>
    </location>
</feature>
<dbReference type="EMBL" id="SMKR01000046">
    <property type="protein sequence ID" value="TDD26557.1"/>
    <property type="molecule type" value="Genomic_DNA"/>
</dbReference>
<keyword evidence="4" id="KW-1185">Reference proteome</keyword>
<evidence type="ECO:0000256" key="2">
    <source>
        <dbReference type="SAM" id="SignalP"/>
    </source>
</evidence>
<protein>
    <recommendedName>
        <fullName evidence="5">Lipoprotein</fullName>
    </recommendedName>
</protein>
<evidence type="ECO:0000313" key="3">
    <source>
        <dbReference type="EMBL" id="TDD26557.1"/>
    </source>
</evidence>
<keyword evidence="2" id="KW-0732">Signal</keyword>
<feature type="compositionally biased region" description="Pro residues" evidence="1">
    <location>
        <begin position="56"/>
        <end position="71"/>
    </location>
</feature>
<dbReference type="OrthoDB" id="3830363at2"/>
<evidence type="ECO:0000256" key="1">
    <source>
        <dbReference type="SAM" id="MobiDB-lite"/>
    </source>
</evidence>
<evidence type="ECO:0000313" key="4">
    <source>
        <dbReference type="Proteomes" id="UP000295172"/>
    </source>
</evidence>
<reference evidence="3 4" key="1">
    <citation type="submission" date="2019-02" db="EMBL/GenBank/DDBJ databases">
        <title>Draft genome sequences of novel Actinobacteria.</title>
        <authorList>
            <person name="Sahin N."/>
            <person name="Ay H."/>
            <person name="Saygin H."/>
        </authorList>
    </citation>
    <scope>NUCLEOTIDE SEQUENCE [LARGE SCALE GENOMIC DNA]</scope>
    <source>
        <strain evidence="3 4">16K104</strain>
    </source>
</reference>
<dbReference type="PROSITE" id="PS51257">
    <property type="entry name" value="PROKAR_LIPOPROTEIN"/>
    <property type="match status" value="1"/>
</dbReference>
<feature type="chain" id="PRO_5020446887" description="Lipoprotein" evidence="2">
    <location>
        <begin position="28"/>
        <end position="156"/>
    </location>
</feature>
<dbReference type="Proteomes" id="UP000295172">
    <property type="component" value="Unassembled WGS sequence"/>
</dbReference>
<comment type="caution">
    <text evidence="3">The sequence shown here is derived from an EMBL/GenBank/DDBJ whole genome shotgun (WGS) entry which is preliminary data.</text>
</comment>
<gene>
    <name evidence="3" type="ORF">E1218_13160</name>
</gene>
<dbReference type="AlphaFoldDB" id="A0A4V2YGC5"/>
<proteinExistence type="predicted"/>
<accession>A0A4V2YGC5</accession>
<feature type="compositionally biased region" description="Pro residues" evidence="1">
    <location>
        <begin position="36"/>
        <end position="46"/>
    </location>
</feature>